<comment type="subcellular location">
    <subcellularLocation>
        <location evidence="1">Cell membrane</location>
        <topology evidence="1">Multi-pass membrane protein</topology>
    </subcellularLocation>
</comment>
<proteinExistence type="inferred from homology"/>
<dbReference type="RefSeq" id="WP_184837403.1">
    <property type="nucleotide sequence ID" value="NZ_BAAAVN010000016.1"/>
</dbReference>
<dbReference type="InterPro" id="IPR018383">
    <property type="entry name" value="UPF0324_pro"/>
</dbReference>
<feature type="transmembrane region" description="Helical" evidence="7">
    <location>
        <begin position="130"/>
        <end position="149"/>
    </location>
</feature>
<sequence length="387" mass="40132">MYAHFDGRDRLVVQVEVRARHTHPASVTCRRVASSVQRRLGSVRRRLPGLLIVLVITAVAVPLGRLVPLVGGPVFGILLGVLAGVFIPALQAEVRRPGYDFASKTLLQLSIVVLGTGLSLQQVASVGVSSLPVMLGTLALALGGAWVFGRLLGVRGDTQTLIGVGTAICGGSAIAAATAAIGAKRSSVAYAMATIFTFNIVAVLTFPPLGHLLGMSSEAFGLWAGTAVNDTSSVVAAGYAYSQAAGDQAIVVKLTRSLTLIPIVLTLVALKIRREDRAARALDAASEGSYEGATASIRRPLPWRKLVPLFLIGFIAAAGLRSAGAVPESWLPTLSIVGTVLITSALVAIGLSLRPRELRDAGPRPLLLGAILWILVAAGSLALQSVS</sequence>
<gene>
    <name evidence="8" type="ORF">HDA44_004487</name>
</gene>
<dbReference type="Pfam" id="PF03601">
    <property type="entry name" value="Cons_hypoth698"/>
    <property type="match status" value="1"/>
</dbReference>
<feature type="transmembrane region" description="Helical" evidence="7">
    <location>
        <begin position="254"/>
        <end position="272"/>
    </location>
</feature>
<keyword evidence="3" id="KW-1003">Cell membrane</keyword>
<feature type="transmembrane region" description="Helical" evidence="7">
    <location>
        <begin position="73"/>
        <end position="94"/>
    </location>
</feature>
<dbReference type="Proteomes" id="UP000558997">
    <property type="component" value="Unassembled WGS sequence"/>
</dbReference>
<evidence type="ECO:0000256" key="3">
    <source>
        <dbReference type="ARBA" id="ARBA00022475"/>
    </source>
</evidence>
<protein>
    <submittedName>
        <fullName evidence="8">Putative integral membrane protein (TIGR00698 family)</fullName>
    </submittedName>
</protein>
<keyword evidence="5 7" id="KW-1133">Transmembrane helix</keyword>
<feature type="transmembrane region" description="Helical" evidence="7">
    <location>
        <begin position="161"/>
        <end position="182"/>
    </location>
</feature>
<evidence type="ECO:0000256" key="2">
    <source>
        <dbReference type="ARBA" id="ARBA00007977"/>
    </source>
</evidence>
<feature type="transmembrane region" description="Helical" evidence="7">
    <location>
        <begin position="47"/>
        <end position="67"/>
    </location>
</feature>
<reference evidence="8 9" key="1">
    <citation type="submission" date="2020-08" db="EMBL/GenBank/DDBJ databases">
        <title>Sequencing the genomes of 1000 actinobacteria strains.</title>
        <authorList>
            <person name="Klenk H.-P."/>
        </authorList>
    </citation>
    <scope>NUCLEOTIDE SEQUENCE [LARGE SCALE GENOMIC DNA]</scope>
    <source>
        <strain evidence="8 9">DSM 17294</strain>
    </source>
</reference>
<organism evidence="8 9">
    <name type="scientific">Kribbella solani</name>
    <dbReference type="NCBI Taxonomy" id="236067"/>
    <lineage>
        <taxon>Bacteria</taxon>
        <taxon>Bacillati</taxon>
        <taxon>Actinomycetota</taxon>
        <taxon>Actinomycetes</taxon>
        <taxon>Propionibacteriales</taxon>
        <taxon>Kribbellaceae</taxon>
        <taxon>Kribbella</taxon>
    </lineage>
</organism>
<comment type="similarity">
    <text evidence="2">Belongs to the UPF0324 family.</text>
</comment>
<feature type="transmembrane region" description="Helical" evidence="7">
    <location>
        <begin position="306"/>
        <end position="324"/>
    </location>
</feature>
<dbReference type="EMBL" id="JACHNF010000001">
    <property type="protein sequence ID" value="MBB5981146.1"/>
    <property type="molecule type" value="Genomic_DNA"/>
</dbReference>
<keyword evidence="4 7" id="KW-0812">Transmembrane</keyword>
<name>A0A841DWK9_9ACTN</name>
<comment type="caution">
    <text evidence="8">The sequence shown here is derived from an EMBL/GenBank/DDBJ whole genome shotgun (WGS) entry which is preliminary data.</text>
</comment>
<feature type="transmembrane region" description="Helical" evidence="7">
    <location>
        <begin position="330"/>
        <end position="353"/>
    </location>
</feature>
<feature type="transmembrane region" description="Helical" evidence="7">
    <location>
        <begin position="365"/>
        <end position="383"/>
    </location>
</feature>
<evidence type="ECO:0000256" key="5">
    <source>
        <dbReference type="ARBA" id="ARBA00022989"/>
    </source>
</evidence>
<evidence type="ECO:0000256" key="7">
    <source>
        <dbReference type="SAM" id="Phobius"/>
    </source>
</evidence>
<feature type="transmembrane region" description="Helical" evidence="7">
    <location>
        <begin position="188"/>
        <end position="207"/>
    </location>
</feature>
<keyword evidence="6 7" id="KW-0472">Membrane</keyword>
<evidence type="ECO:0000313" key="9">
    <source>
        <dbReference type="Proteomes" id="UP000558997"/>
    </source>
</evidence>
<evidence type="ECO:0000313" key="8">
    <source>
        <dbReference type="EMBL" id="MBB5981146.1"/>
    </source>
</evidence>
<dbReference type="GO" id="GO:0005886">
    <property type="term" value="C:plasma membrane"/>
    <property type="evidence" value="ECO:0007669"/>
    <property type="project" value="UniProtKB-SubCell"/>
</dbReference>
<dbReference type="PANTHER" id="PTHR30106:SF1">
    <property type="entry name" value="UPF0324 MEMBRANE PROTEIN FN0533"/>
    <property type="match status" value="1"/>
</dbReference>
<evidence type="ECO:0000256" key="4">
    <source>
        <dbReference type="ARBA" id="ARBA00022692"/>
    </source>
</evidence>
<dbReference type="AlphaFoldDB" id="A0A841DWK9"/>
<evidence type="ECO:0000256" key="6">
    <source>
        <dbReference type="ARBA" id="ARBA00023136"/>
    </source>
</evidence>
<keyword evidence="9" id="KW-1185">Reference proteome</keyword>
<dbReference type="PANTHER" id="PTHR30106">
    <property type="entry name" value="INNER MEMBRANE PROTEIN YEIH-RELATED"/>
    <property type="match status" value="1"/>
</dbReference>
<evidence type="ECO:0000256" key="1">
    <source>
        <dbReference type="ARBA" id="ARBA00004651"/>
    </source>
</evidence>
<accession>A0A841DWK9</accession>